<sequence length="817" mass="93114">MELLASIKTTTDPFTVVKTFVETVKEDLRQISKTKPESADTEKKKYTTNLLIHMFKSLRAKDIKRRANMAFALSELIKGLKGLNPTEIYELTKSTLEMGTETVDLRYNMVAIFMAWTAISRGGLFKGQKEIIIAIIRNIHGYSNDCMSLRALGYQTLYAIMISNFDTTEDFEKYAYKEIVAELGSVVIPPHYDSLEFWYKICKYYKSLPLSNKPWVKSPTGSKILQSFASIYESSVRQLPNIPTLYNFLAENNAMQLVTNTINKFTDTPMVSLMALTAVCQSPSLDVNTYLQIFERHEESIRALAQSKHGAVLVQAAVDAANRFNKSTKGKVPRISAALVSTLHSKQVSQFLAQLSDETTQEVISLIGQKPEKTQTKDESDDEEKEEKSEEKPVDKPFHAYVELLWGQIRRETLKDTNIIKDLYSKILSKINEDKEHLSKAELEEEKEILQERISSEESEIFELFQHIVDKFTAEGESWLTLLSGTESISFKLIKDEKTTVSNANLLLKASIKLHKDVSKEHEEEIEEISDIESLSKVSLKLIKENCEFCKTLGRHIISSAFEYIKQEQFDFFTFDPYVVIRASVTKKFCSSAIPKLITMKNLPRSIMNYTSKLRIDADEDSAMEILKSIMIHAPSDNNYIENIFTNLVSKLSDEKMSLFAKEMLKFNIDHIGSNSSDFTVAFLKNGLKSAECLLDAIIEQAKPEEDKNGVQTRYRTWLNEAATRQNLDADKITVALNKIVSFPEGDSRANRSKQEDALVFLAAFLFQQKRFIKIGDLLEKVKKLDNSQSKKVKKLVDEIVQSQVERTEEAEEEKQN</sequence>
<name>A2DG45_TRIV3</name>
<gene>
    <name evidence="3" type="ORF">TVAG_163680</name>
</gene>
<feature type="region of interest" description="Disordered" evidence="2">
    <location>
        <begin position="365"/>
        <end position="393"/>
    </location>
</feature>
<evidence type="ECO:0000313" key="3">
    <source>
        <dbReference type="EMBL" id="EAY20672.1"/>
    </source>
</evidence>
<evidence type="ECO:0000256" key="1">
    <source>
        <dbReference type="SAM" id="Coils"/>
    </source>
</evidence>
<keyword evidence="1" id="KW-0175">Coiled coil</keyword>
<dbReference type="OrthoDB" id="10540003at2759"/>
<evidence type="ECO:0000313" key="4">
    <source>
        <dbReference type="Proteomes" id="UP000001542"/>
    </source>
</evidence>
<dbReference type="AlphaFoldDB" id="A2DG45"/>
<evidence type="ECO:0000256" key="2">
    <source>
        <dbReference type="SAM" id="MobiDB-lite"/>
    </source>
</evidence>
<feature type="coiled-coil region" evidence="1">
    <location>
        <begin position="433"/>
        <end position="460"/>
    </location>
</feature>
<dbReference type="EMBL" id="DS113196">
    <property type="protein sequence ID" value="EAY20672.1"/>
    <property type="molecule type" value="Genomic_DNA"/>
</dbReference>
<reference evidence="3" key="2">
    <citation type="journal article" date="2007" name="Science">
        <title>Draft genome sequence of the sexually transmitted pathogen Trichomonas vaginalis.</title>
        <authorList>
            <person name="Carlton J.M."/>
            <person name="Hirt R.P."/>
            <person name="Silva J.C."/>
            <person name="Delcher A.L."/>
            <person name="Schatz M."/>
            <person name="Zhao Q."/>
            <person name="Wortman J.R."/>
            <person name="Bidwell S.L."/>
            <person name="Alsmark U.C.M."/>
            <person name="Besteiro S."/>
            <person name="Sicheritz-Ponten T."/>
            <person name="Noel C.J."/>
            <person name="Dacks J.B."/>
            <person name="Foster P.G."/>
            <person name="Simillion C."/>
            <person name="Van de Peer Y."/>
            <person name="Miranda-Saavedra D."/>
            <person name="Barton G.J."/>
            <person name="Westrop G.D."/>
            <person name="Mueller S."/>
            <person name="Dessi D."/>
            <person name="Fiori P.L."/>
            <person name="Ren Q."/>
            <person name="Paulsen I."/>
            <person name="Zhang H."/>
            <person name="Bastida-Corcuera F.D."/>
            <person name="Simoes-Barbosa A."/>
            <person name="Brown M.T."/>
            <person name="Hayes R.D."/>
            <person name="Mukherjee M."/>
            <person name="Okumura C.Y."/>
            <person name="Schneider R."/>
            <person name="Smith A.J."/>
            <person name="Vanacova S."/>
            <person name="Villalvazo M."/>
            <person name="Haas B.J."/>
            <person name="Pertea M."/>
            <person name="Feldblyum T.V."/>
            <person name="Utterback T.R."/>
            <person name="Shu C.L."/>
            <person name="Osoegawa K."/>
            <person name="de Jong P.J."/>
            <person name="Hrdy I."/>
            <person name="Horvathova L."/>
            <person name="Zubacova Z."/>
            <person name="Dolezal P."/>
            <person name="Malik S.B."/>
            <person name="Logsdon J.M. Jr."/>
            <person name="Henze K."/>
            <person name="Gupta A."/>
            <person name="Wang C.C."/>
            <person name="Dunne R.L."/>
            <person name="Upcroft J.A."/>
            <person name="Upcroft P."/>
            <person name="White O."/>
            <person name="Salzberg S.L."/>
            <person name="Tang P."/>
            <person name="Chiu C.-H."/>
            <person name="Lee Y.-S."/>
            <person name="Embley T.M."/>
            <person name="Coombs G.H."/>
            <person name="Mottram J.C."/>
            <person name="Tachezy J."/>
            <person name="Fraser-Liggett C.M."/>
            <person name="Johnson P.J."/>
        </authorList>
    </citation>
    <scope>NUCLEOTIDE SEQUENCE [LARGE SCALE GENOMIC DNA]</scope>
    <source>
        <strain evidence="3">G3</strain>
    </source>
</reference>
<dbReference type="SUPFAM" id="SSF48371">
    <property type="entry name" value="ARM repeat"/>
    <property type="match status" value="1"/>
</dbReference>
<dbReference type="KEGG" id="tva:5466215"/>
<dbReference type="VEuPathDB" id="TrichDB:TVAG_163680"/>
<protein>
    <submittedName>
        <fullName evidence="3">Uncharacterized protein</fullName>
    </submittedName>
</protein>
<dbReference type="RefSeq" id="XP_001581658.1">
    <property type="nucleotide sequence ID" value="XM_001581608.1"/>
</dbReference>
<dbReference type="VEuPathDB" id="TrichDB:TVAGG3_0953740"/>
<organism evidence="3 4">
    <name type="scientific">Trichomonas vaginalis (strain ATCC PRA-98 / G3)</name>
    <dbReference type="NCBI Taxonomy" id="412133"/>
    <lineage>
        <taxon>Eukaryota</taxon>
        <taxon>Metamonada</taxon>
        <taxon>Parabasalia</taxon>
        <taxon>Trichomonadida</taxon>
        <taxon>Trichomonadidae</taxon>
        <taxon>Trichomonas</taxon>
    </lineage>
</organism>
<reference evidence="3" key="1">
    <citation type="submission" date="2006-10" db="EMBL/GenBank/DDBJ databases">
        <authorList>
            <person name="Amadeo P."/>
            <person name="Zhao Q."/>
            <person name="Wortman J."/>
            <person name="Fraser-Liggett C."/>
            <person name="Carlton J."/>
        </authorList>
    </citation>
    <scope>NUCLEOTIDE SEQUENCE</scope>
    <source>
        <strain evidence="3">G3</strain>
    </source>
</reference>
<keyword evidence="4" id="KW-1185">Reference proteome</keyword>
<accession>A2DG45</accession>
<proteinExistence type="predicted"/>
<dbReference type="InterPro" id="IPR016024">
    <property type="entry name" value="ARM-type_fold"/>
</dbReference>
<dbReference type="Proteomes" id="UP000001542">
    <property type="component" value="Unassembled WGS sequence"/>
</dbReference>
<dbReference type="InParanoid" id="A2DG45"/>